<dbReference type="PIRSF" id="PIRSF017207">
    <property type="entry name" value="UCP017207_TM-p85"/>
    <property type="match status" value="1"/>
</dbReference>
<comment type="similarity">
    <text evidence="2 8">Belongs to the EMC4 family.</text>
</comment>
<comment type="subcellular location">
    <subcellularLocation>
        <location evidence="1">Endoplasmic reticulum membrane</location>
        <topology evidence="1">Multi-pass membrane protein</topology>
    </subcellularLocation>
</comment>
<evidence type="ECO:0000256" key="4">
    <source>
        <dbReference type="ARBA" id="ARBA00022692"/>
    </source>
</evidence>
<evidence type="ECO:0000313" key="11">
    <source>
        <dbReference type="Proteomes" id="UP001498771"/>
    </source>
</evidence>
<sequence length="181" mass="19849">MTTAMTTPAWFNNYIDPSTAVVKATKNTYPVPASYNKDIVLNTKAKHAKELAGMPQAMQDDLKVKKAWEIALAPSKSLPMNAIMSYFSGSSLQIFSLTMTFMLFSNPVKAIAGVNSTFARYESEATYSRILQAKLVFILMNLGTIAVGVWKMSSMGVLPTKSSDWLAWESQTSVLESSVVV</sequence>
<evidence type="ECO:0000313" key="10">
    <source>
        <dbReference type="EMBL" id="KAK7205020.1"/>
    </source>
</evidence>
<protein>
    <recommendedName>
        <fullName evidence="3 8">ER membrane protein complex subunit 4</fullName>
    </recommendedName>
</protein>
<reference evidence="10 11" key="1">
    <citation type="submission" date="2024-03" db="EMBL/GenBank/DDBJ databases">
        <title>Genome-scale model development and genomic sequencing of the oleaginous clade Lipomyces.</title>
        <authorList>
            <consortium name="Lawrence Berkeley National Laboratory"/>
            <person name="Czajka J.J."/>
            <person name="Han Y."/>
            <person name="Kim J."/>
            <person name="Mondo S.J."/>
            <person name="Hofstad B.A."/>
            <person name="Robles A."/>
            <person name="Haridas S."/>
            <person name="Riley R."/>
            <person name="LaButti K."/>
            <person name="Pangilinan J."/>
            <person name="Andreopoulos W."/>
            <person name="Lipzen A."/>
            <person name="Yan J."/>
            <person name="Wang M."/>
            <person name="Ng V."/>
            <person name="Grigoriev I.V."/>
            <person name="Spatafora J.W."/>
            <person name="Magnuson J.K."/>
            <person name="Baker S.E."/>
            <person name="Pomraning K.R."/>
        </authorList>
    </citation>
    <scope>NUCLEOTIDE SEQUENCE [LARGE SCALE GENOMIC DNA]</scope>
    <source>
        <strain evidence="10 11">Phaff 52-87</strain>
    </source>
</reference>
<organism evidence="10 11">
    <name type="scientific">Myxozyma melibiosi</name>
    <dbReference type="NCBI Taxonomy" id="54550"/>
    <lineage>
        <taxon>Eukaryota</taxon>
        <taxon>Fungi</taxon>
        <taxon>Dikarya</taxon>
        <taxon>Ascomycota</taxon>
        <taxon>Saccharomycotina</taxon>
        <taxon>Lipomycetes</taxon>
        <taxon>Lipomycetales</taxon>
        <taxon>Lipomycetaceae</taxon>
        <taxon>Myxozyma</taxon>
    </lineage>
</organism>
<accession>A0ABR1F5C1</accession>
<evidence type="ECO:0000256" key="3">
    <source>
        <dbReference type="ARBA" id="ARBA00020820"/>
    </source>
</evidence>
<evidence type="ECO:0000256" key="8">
    <source>
        <dbReference type="PIRNR" id="PIRNR017207"/>
    </source>
</evidence>
<keyword evidence="11" id="KW-1185">Reference proteome</keyword>
<dbReference type="GeneID" id="90035365"/>
<name>A0ABR1F5C1_9ASCO</name>
<keyword evidence="7 8" id="KW-0472">Membrane</keyword>
<evidence type="ECO:0000256" key="2">
    <source>
        <dbReference type="ARBA" id="ARBA00007715"/>
    </source>
</evidence>
<comment type="caution">
    <text evidence="10">The sequence shown here is derived from an EMBL/GenBank/DDBJ whole genome shotgun (WGS) entry which is preliminary data.</text>
</comment>
<dbReference type="EMBL" id="JBBJBU010000006">
    <property type="protein sequence ID" value="KAK7205020.1"/>
    <property type="molecule type" value="Genomic_DNA"/>
</dbReference>
<dbReference type="PANTHER" id="PTHR19315">
    <property type="entry name" value="ER MEMBRANE PROTEIN COMPLEX SUBUNIT 4"/>
    <property type="match status" value="1"/>
</dbReference>
<dbReference type="Pfam" id="PF06417">
    <property type="entry name" value="EMC4"/>
    <property type="match status" value="1"/>
</dbReference>
<dbReference type="InterPro" id="IPR009445">
    <property type="entry name" value="TMEM85/Emc4"/>
</dbReference>
<dbReference type="Proteomes" id="UP001498771">
    <property type="component" value="Unassembled WGS sequence"/>
</dbReference>
<keyword evidence="6 9" id="KW-1133">Transmembrane helix</keyword>
<evidence type="ECO:0000256" key="6">
    <source>
        <dbReference type="ARBA" id="ARBA00022989"/>
    </source>
</evidence>
<gene>
    <name evidence="10" type="ORF">BZA70DRAFT_168635</name>
</gene>
<evidence type="ECO:0000256" key="1">
    <source>
        <dbReference type="ARBA" id="ARBA00004477"/>
    </source>
</evidence>
<evidence type="ECO:0000256" key="5">
    <source>
        <dbReference type="ARBA" id="ARBA00022824"/>
    </source>
</evidence>
<evidence type="ECO:0000256" key="9">
    <source>
        <dbReference type="SAM" id="Phobius"/>
    </source>
</evidence>
<keyword evidence="5" id="KW-0256">Endoplasmic reticulum</keyword>
<dbReference type="RefSeq" id="XP_064768053.1">
    <property type="nucleotide sequence ID" value="XM_064909853.1"/>
</dbReference>
<feature type="transmembrane region" description="Helical" evidence="9">
    <location>
        <begin position="130"/>
        <end position="150"/>
    </location>
</feature>
<evidence type="ECO:0000256" key="7">
    <source>
        <dbReference type="ARBA" id="ARBA00023136"/>
    </source>
</evidence>
<keyword evidence="4 9" id="KW-0812">Transmembrane</keyword>
<proteinExistence type="inferred from homology"/>